<keyword evidence="2" id="KW-1185">Reference proteome</keyword>
<accession>A0A8H8DJG2</accession>
<sequence length="68" mass="7727">MDLSTRISRHVQWPKSRPADLLRIKSVWLALRSHSNTPPRARHFRHCCQWGSATCATITGETKSQLGS</sequence>
<dbReference type="Proteomes" id="UP000673691">
    <property type="component" value="Unassembled WGS sequence"/>
</dbReference>
<protein>
    <submittedName>
        <fullName evidence="1">Uncharacterized protein</fullName>
    </submittedName>
</protein>
<gene>
    <name evidence="1" type="ORF">BJ554DRAFT_7210</name>
</gene>
<comment type="caution">
    <text evidence="1">The sequence shown here is derived from an EMBL/GenBank/DDBJ whole genome shotgun (WGS) entry which is preliminary data.</text>
</comment>
<proteinExistence type="predicted"/>
<reference evidence="1 2" key="1">
    <citation type="journal article" name="Sci. Rep.">
        <title>Genome-scale phylogenetic analyses confirm Olpidium as the closest living zoosporic fungus to the non-flagellated, terrestrial fungi.</title>
        <authorList>
            <person name="Chang Y."/>
            <person name="Rochon D."/>
            <person name="Sekimoto S."/>
            <person name="Wang Y."/>
            <person name="Chovatia M."/>
            <person name="Sandor L."/>
            <person name="Salamov A."/>
            <person name="Grigoriev I.V."/>
            <person name="Stajich J.E."/>
            <person name="Spatafora J.W."/>
        </authorList>
    </citation>
    <scope>NUCLEOTIDE SEQUENCE [LARGE SCALE GENOMIC DNA]</scope>
    <source>
        <strain evidence="1">S191</strain>
    </source>
</reference>
<organism evidence="1 2">
    <name type="scientific">Olpidium bornovanus</name>
    <dbReference type="NCBI Taxonomy" id="278681"/>
    <lineage>
        <taxon>Eukaryota</taxon>
        <taxon>Fungi</taxon>
        <taxon>Fungi incertae sedis</taxon>
        <taxon>Olpidiomycota</taxon>
        <taxon>Olpidiomycotina</taxon>
        <taxon>Olpidiomycetes</taxon>
        <taxon>Olpidiales</taxon>
        <taxon>Olpidiaceae</taxon>
        <taxon>Olpidium</taxon>
    </lineage>
</organism>
<dbReference type="AlphaFoldDB" id="A0A8H8DJG2"/>
<name>A0A8H8DJG2_9FUNG</name>
<dbReference type="EMBL" id="JAEFCI010004836">
    <property type="protein sequence ID" value="KAG5460703.1"/>
    <property type="molecule type" value="Genomic_DNA"/>
</dbReference>
<evidence type="ECO:0000313" key="2">
    <source>
        <dbReference type="Proteomes" id="UP000673691"/>
    </source>
</evidence>
<evidence type="ECO:0000313" key="1">
    <source>
        <dbReference type="EMBL" id="KAG5460703.1"/>
    </source>
</evidence>